<evidence type="ECO:0008006" key="4">
    <source>
        <dbReference type="Google" id="ProtNLM"/>
    </source>
</evidence>
<name>A0A9D2FY78_9BACT</name>
<feature type="signal peptide" evidence="1">
    <location>
        <begin position="1"/>
        <end position="23"/>
    </location>
</feature>
<sequence>MMKHTKLILTLLCLVLFSSMAQAQGNDASTPITQADLGGRKALVGPGCIVNQFATNVQLLSGITGLENLVDEDLDNYATFTTGAGVGVTEQPLFSVKDMYNTYAAGTEAGICMVSSQSGGLLSLSVISLFSILVYNDGELVETISDLTGGQAGSGVALDLIKIPGSDNLSVNLTCTPQHDFDELYVVQSGGLDVSVIKQLKFKYAFVGEPRQCLMVNESDKLDNDIADYAEASGRGVSGKIPTVKPQASCTTVLFPTPTVDADNLADDNLDNGTQIISVLSIAYKGSAKVSTDPDEPICGIKNRNPKPTVTFPAGSEVGFVYTNGSALNLSLGNAVQLKIYNTDGTTQTENIEAGVLSLGVAEGGKMTSSAIAEKEFYAFEIGFYAGLNADVGDISVHYGFVNEPAIVPHRCDINPSVDSDICDVQGTYQLLSNPSVGVEWTLESAYGLDGTTSLPEGAVTVTPSGKVTFNDIIVPGNEEENRIYNGIFTFKATAVGCTHTPKCTAKMVLRRGINTSDSGCSDPIFNKEGAEKYILSEDTHGSSGSLISISNIKNNEYILDDNLNNYATYTGGLSLASNIHVIGVKTNDNSDFAISTETDGKKVNKRIGFIVESESTFLNADVLQFFQIRCYNKEGKEVYRQLVDESNAVGVGLIEEAQSQKMRFSIEVPADIDFNEFALWTAGVLKLDISTLRIYYPFIEDNSLDCANPLKCATPITAKDGASAYPEMKFQTASIAGVVQNLGNLIDDDMDTYFRYQNTVQAGSGMVVSVKLGKTLDYRHQFGIVMDTETFLAGVGLGTWMTVDTYYNGQPTGDKFDNWGVLGLNLIGYGDKSYLVNTPTRNFDEIRITFAGVANVLNSNKLYGIFFRSDKNLNGIPDCMDPDPNCAEDLDLKTTNVCVGENMVLTGKVQGASKGYQIVVKAPEQGSPEQGFKSDPIPIDPNNPTFSVEIPTTEPGTGLNVMVYGDNGRFLDGTTYVVHPIRTTWRKTPINTDWNEPNNWEGNVNPYCCTDVIIPDGATLYPVLQSVDPDSKAPLADNYYCCNGIYFQASPDGDEDNPAQIVNVPQLAYHKAWVDVRMMPNRYYMFSAPLRNTLTGDLFVPAEMNGQLTGLEFEDLGDDNAKQNRFNPRVFQRMWKSNPQVRLLDHIYYGGNDGTTENRQDKWSDAGMEDTKSQMADWSKHFNAMQQAYSYTQGFSVWMDNGDLPADQAIITRLPKKNTYYNYYTPDGDELPEHDGIIGSDDVHNYDDYTDKATNLNRRNNTRFIYEQKDYENDLTYADTEKGGTVRYGAKKGDNPFATGELSIEATTEKATNNFVVGNMFMSDIDIKTFLEVNKDKVKALRRYNGNTYETYALTEGNTLLTTMAADESDNEMEEAAVKERKKVIHPLESFFIDLAEGKSGTNVSVKFTPAMMTNTVAEKDEATTEQAAIRLTAEVGGKRSAMIVSGAETGINTETMLDADVKPSAAIFAAIDGKAQDITSTDLAQIPLGIVAENDTLTFHATAEGGMDISEWELVDLSDGRSYSIDTPVTFTNVGNSVGRFILRSQSSTTGIESPESHSVYVKAQGDKATITTIQGDIASVEVFTTAGVLYARAEATGSSCTVNIPTGQVAIVHVTLSDGNEESVKVLSTRR</sequence>
<reference evidence="2" key="2">
    <citation type="submission" date="2021-04" db="EMBL/GenBank/DDBJ databases">
        <authorList>
            <person name="Gilroy R."/>
        </authorList>
    </citation>
    <scope>NUCLEOTIDE SEQUENCE</scope>
    <source>
        <strain evidence="2">ChiHecec3B27-8219</strain>
    </source>
</reference>
<dbReference type="EMBL" id="DXBE01000050">
    <property type="protein sequence ID" value="HIZ69559.1"/>
    <property type="molecule type" value="Genomic_DNA"/>
</dbReference>
<organism evidence="2 3">
    <name type="scientific">Candidatus Prevotella avicola</name>
    <dbReference type="NCBI Taxonomy" id="2838738"/>
    <lineage>
        <taxon>Bacteria</taxon>
        <taxon>Pseudomonadati</taxon>
        <taxon>Bacteroidota</taxon>
        <taxon>Bacteroidia</taxon>
        <taxon>Bacteroidales</taxon>
        <taxon>Prevotellaceae</taxon>
        <taxon>Prevotella</taxon>
    </lineage>
</organism>
<evidence type="ECO:0000313" key="3">
    <source>
        <dbReference type="Proteomes" id="UP000824055"/>
    </source>
</evidence>
<feature type="chain" id="PRO_5039455456" description="T9SS C-terminal target domain-containing protein" evidence="1">
    <location>
        <begin position="24"/>
        <end position="1634"/>
    </location>
</feature>
<comment type="caution">
    <text evidence="2">The sequence shown here is derived from an EMBL/GenBank/DDBJ whole genome shotgun (WGS) entry which is preliminary data.</text>
</comment>
<reference evidence="2" key="1">
    <citation type="journal article" date="2021" name="PeerJ">
        <title>Extensive microbial diversity within the chicken gut microbiome revealed by metagenomics and culture.</title>
        <authorList>
            <person name="Gilroy R."/>
            <person name="Ravi A."/>
            <person name="Getino M."/>
            <person name="Pursley I."/>
            <person name="Horton D.L."/>
            <person name="Alikhan N.F."/>
            <person name="Baker D."/>
            <person name="Gharbi K."/>
            <person name="Hall N."/>
            <person name="Watson M."/>
            <person name="Adriaenssens E.M."/>
            <person name="Foster-Nyarko E."/>
            <person name="Jarju S."/>
            <person name="Secka A."/>
            <person name="Antonio M."/>
            <person name="Oren A."/>
            <person name="Chaudhuri R.R."/>
            <person name="La Ragione R."/>
            <person name="Hildebrand F."/>
            <person name="Pallen M.J."/>
        </authorList>
    </citation>
    <scope>NUCLEOTIDE SEQUENCE</scope>
    <source>
        <strain evidence="2">ChiHecec3B27-8219</strain>
    </source>
</reference>
<accession>A0A9D2FY78</accession>
<gene>
    <name evidence="2" type="ORF">H9966_06745</name>
</gene>
<keyword evidence="1" id="KW-0732">Signal</keyword>
<protein>
    <recommendedName>
        <fullName evidence="4">T9SS C-terminal target domain-containing protein</fullName>
    </recommendedName>
</protein>
<dbReference type="Proteomes" id="UP000824055">
    <property type="component" value="Unassembled WGS sequence"/>
</dbReference>
<proteinExistence type="predicted"/>
<evidence type="ECO:0000313" key="2">
    <source>
        <dbReference type="EMBL" id="HIZ69559.1"/>
    </source>
</evidence>
<evidence type="ECO:0000256" key="1">
    <source>
        <dbReference type="SAM" id="SignalP"/>
    </source>
</evidence>